<evidence type="ECO:0000256" key="7">
    <source>
        <dbReference type="ARBA" id="ARBA00023163"/>
    </source>
</evidence>
<dbReference type="InterPro" id="IPR057540">
    <property type="entry name" value="Znf_SUZ12"/>
</dbReference>
<evidence type="ECO:0000256" key="2">
    <source>
        <dbReference type="ARBA" id="ARBA00022723"/>
    </source>
</evidence>
<dbReference type="PANTHER" id="PTHR22597">
    <property type="entry name" value="POLYCOMB GROUP PROTEIN"/>
    <property type="match status" value="1"/>
</dbReference>
<dbReference type="CDD" id="cd21749">
    <property type="entry name" value="ZnB-Zn_EMF2-like"/>
    <property type="match status" value="1"/>
</dbReference>
<dbReference type="Pfam" id="PF23320">
    <property type="entry name" value="Zn_SUZ12"/>
    <property type="match status" value="1"/>
</dbReference>
<dbReference type="InterPro" id="IPR019135">
    <property type="entry name" value="Polycomb_protein_VEFS-Box"/>
</dbReference>
<keyword evidence="3" id="KW-0863">Zinc-finger</keyword>
<name>A0ABP0TX55_9BRYO</name>
<dbReference type="CDD" id="cd21553">
    <property type="entry name" value="VEFS-box_EMF2-like"/>
    <property type="match status" value="1"/>
</dbReference>
<keyword evidence="5" id="KW-0156">Chromatin regulator</keyword>
<evidence type="ECO:0000313" key="11">
    <source>
        <dbReference type="EMBL" id="CAK9206779.1"/>
    </source>
</evidence>
<feature type="domain" description="Polycomb protein VEFS-Box" evidence="9">
    <location>
        <begin position="301"/>
        <end position="422"/>
    </location>
</feature>
<feature type="domain" description="Polycomb protein SUZ12-like zinc finger" evidence="10">
    <location>
        <begin position="87"/>
        <end position="155"/>
    </location>
</feature>
<sequence>MLHPKRSGIPLRNGEPITDMGGPCRNVGSRDGGPIDEKAAAKSLALYCKPVELYNIIRSRFSQRPVFLQRCLNYKICALRQRRNHRGNVEFHYLYYSNRCEKTEVTEEFSCPFCLVRCFSFKGLRCHLNCTHDLFNFEYLPAAETQIVNVTCRTDLLGPEVKLNPSIYSQFLQPTPFDRNPEPLVARDRNIPLNRLASDASGQKPQKPKIRGEKTKERDGFVALTETEKIVLSVKRQRLESRSSDARRGLAREDESPPIDAHGQVATAGAPFDELGLPSAPPVRIRAEKTRQATPEAAEARNRLQLLKRPFYHSHTGQPMAPEAVLSDRDSEDDVDEELAVLEDRRMLDDFVDVSNDEKDVMHLWNSFVRKQRVVADGHCQWACEAFTMLHSQYFASKPSLRRCLMLLLVKLWNHHLVDGSTLDKCLTIVDSCSAVTELPPT</sequence>
<feature type="compositionally biased region" description="Basic and acidic residues" evidence="8">
    <location>
        <begin position="237"/>
        <end position="255"/>
    </location>
</feature>
<feature type="region of interest" description="Disordered" evidence="8">
    <location>
        <begin position="236"/>
        <end position="263"/>
    </location>
</feature>
<keyword evidence="2" id="KW-0479">Metal-binding</keyword>
<evidence type="ECO:0000256" key="1">
    <source>
        <dbReference type="ARBA" id="ARBA00007416"/>
    </source>
</evidence>
<evidence type="ECO:0000259" key="9">
    <source>
        <dbReference type="Pfam" id="PF09733"/>
    </source>
</evidence>
<keyword evidence="6" id="KW-0805">Transcription regulation</keyword>
<evidence type="ECO:0000256" key="3">
    <source>
        <dbReference type="ARBA" id="ARBA00022771"/>
    </source>
</evidence>
<gene>
    <name evidence="11" type="ORF">CSSPTR1EN2_LOCUS8519</name>
</gene>
<organism evidence="11 12">
    <name type="scientific">Sphagnum troendelagicum</name>
    <dbReference type="NCBI Taxonomy" id="128251"/>
    <lineage>
        <taxon>Eukaryota</taxon>
        <taxon>Viridiplantae</taxon>
        <taxon>Streptophyta</taxon>
        <taxon>Embryophyta</taxon>
        <taxon>Bryophyta</taxon>
        <taxon>Sphagnophytina</taxon>
        <taxon>Sphagnopsida</taxon>
        <taxon>Sphagnales</taxon>
        <taxon>Sphagnaceae</taxon>
        <taxon>Sphagnum</taxon>
    </lineage>
</organism>
<feature type="region of interest" description="Disordered" evidence="8">
    <location>
        <begin position="1"/>
        <end position="24"/>
    </location>
</feature>
<dbReference type="Pfam" id="PF09733">
    <property type="entry name" value="VEFS-Box"/>
    <property type="match status" value="1"/>
</dbReference>
<protein>
    <recommendedName>
        <fullName evidence="13">Polycomb protein VEFS-Box domain-containing protein</fullName>
    </recommendedName>
</protein>
<evidence type="ECO:0000313" key="12">
    <source>
        <dbReference type="Proteomes" id="UP001497512"/>
    </source>
</evidence>
<accession>A0ABP0TX55</accession>
<feature type="region of interest" description="Disordered" evidence="8">
    <location>
        <begin position="193"/>
        <end position="217"/>
    </location>
</feature>
<dbReference type="PANTHER" id="PTHR22597:SF0">
    <property type="entry name" value="POLYCOMB PROTEIN SUZ12"/>
    <property type="match status" value="1"/>
</dbReference>
<evidence type="ECO:0000256" key="6">
    <source>
        <dbReference type="ARBA" id="ARBA00023015"/>
    </source>
</evidence>
<evidence type="ECO:0008006" key="13">
    <source>
        <dbReference type="Google" id="ProtNLM"/>
    </source>
</evidence>
<proteinExistence type="inferred from homology"/>
<evidence type="ECO:0000256" key="8">
    <source>
        <dbReference type="SAM" id="MobiDB-lite"/>
    </source>
</evidence>
<dbReference type="Proteomes" id="UP001497512">
    <property type="component" value="Chromosome 15"/>
</dbReference>
<reference evidence="11" key="1">
    <citation type="submission" date="2024-02" db="EMBL/GenBank/DDBJ databases">
        <authorList>
            <consortium name="ELIXIR-Norway"/>
            <consortium name="Elixir Norway"/>
        </authorList>
    </citation>
    <scope>NUCLEOTIDE SEQUENCE</scope>
</reference>
<keyword evidence="4" id="KW-0862">Zinc</keyword>
<evidence type="ECO:0000256" key="4">
    <source>
        <dbReference type="ARBA" id="ARBA00022833"/>
    </source>
</evidence>
<evidence type="ECO:0000259" key="10">
    <source>
        <dbReference type="Pfam" id="PF23320"/>
    </source>
</evidence>
<feature type="region of interest" description="Disordered" evidence="8">
    <location>
        <begin position="313"/>
        <end position="332"/>
    </location>
</feature>
<dbReference type="EMBL" id="OZ019907">
    <property type="protein sequence ID" value="CAK9206779.1"/>
    <property type="molecule type" value="Genomic_DNA"/>
</dbReference>
<comment type="similarity">
    <text evidence="1">Belongs to the VEFS (VRN2-EMF2-FIS2-SU(Z)12) family.</text>
</comment>
<evidence type="ECO:0000256" key="5">
    <source>
        <dbReference type="ARBA" id="ARBA00022853"/>
    </source>
</evidence>
<keyword evidence="7" id="KW-0804">Transcription</keyword>
<keyword evidence="12" id="KW-1185">Reference proteome</keyword>